<feature type="signal peptide" evidence="2">
    <location>
        <begin position="1"/>
        <end position="17"/>
    </location>
</feature>
<accession>A0A5C6GKF6</accession>
<dbReference type="GO" id="GO:0004190">
    <property type="term" value="F:aspartic-type endopeptidase activity"/>
    <property type="evidence" value="ECO:0007669"/>
    <property type="project" value="InterPro"/>
</dbReference>
<reference evidence="5" key="1">
    <citation type="submission" date="2018-12" db="EMBL/GenBank/DDBJ databases">
        <title>The complete genome of Metarhizium rileyi, a key fungal pathogen of Lepidoptera.</title>
        <authorList>
            <person name="Binneck E."/>
            <person name="Lastra C.C.L."/>
            <person name="Sosa-Gomez D.R."/>
        </authorList>
    </citation>
    <scope>NUCLEOTIDE SEQUENCE [LARGE SCALE GENOMIC DNA]</scope>
    <source>
        <strain evidence="5">Cep018-CH2</strain>
    </source>
</reference>
<gene>
    <name evidence="4" type="ORF">ED733_003429</name>
</gene>
<dbReference type="PANTHER" id="PTHR47966:SF51">
    <property type="entry name" value="BETA-SITE APP-CLEAVING ENZYME, ISOFORM A-RELATED"/>
    <property type="match status" value="1"/>
</dbReference>
<comment type="caution">
    <text evidence="4">The sequence shown here is derived from an EMBL/GenBank/DDBJ whole genome shotgun (WGS) entry which is preliminary data.</text>
</comment>
<protein>
    <recommendedName>
        <fullName evidence="3">Peptidase A1 domain-containing protein</fullName>
    </recommendedName>
</protein>
<organism evidence="4 5">
    <name type="scientific">Metarhizium rileyi (strain RCEF 4871)</name>
    <name type="common">Nomuraea rileyi</name>
    <dbReference type="NCBI Taxonomy" id="1649241"/>
    <lineage>
        <taxon>Eukaryota</taxon>
        <taxon>Fungi</taxon>
        <taxon>Dikarya</taxon>
        <taxon>Ascomycota</taxon>
        <taxon>Pezizomycotina</taxon>
        <taxon>Sordariomycetes</taxon>
        <taxon>Hypocreomycetidae</taxon>
        <taxon>Hypocreales</taxon>
        <taxon>Clavicipitaceae</taxon>
        <taxon>Metarhizium</taxon>
    </lineage>
</organism>
<dbReference type="PROSITE" id="PS51767">
    <property type="entry name" value="PEPTIDASE_A1"/>
    <property type="match status" value="1"/>
</dbReference>
<dbReference type="PRINTS" id="PR00792">
    <property type="entry name" value="PEPSIN"/>
</dbReference>
<evidence type="ECO:0000259" key="3">
    <source>
        <dbReference type="PROSITE" id="PS51767"/>
    </source>
</evidence>
<dbReference type="Proteomes" id="UP000317257">
    <property type="component" value="Unassembled WGS sequence"/>
</dbReference>
<feature type="domain" description="Peptidase A1" evidence="3">
    <location>
        <begin position="73"/>
        <end position="377"/>
    </location>
</feature>
<sequence length="377" mass="40857">MILSSLLFLLLARKSLAVPTEKQNSTAPAGILQLPLFNVPGEPGTNEIADTAFNRRQVSTGLDTFSEKTWGFLGTVVEIGTPPQRVILEPDTASRFLWAPMLPFGRQRAGSESVYFDTISSSSLQDLGRTLTLKYSPESVIAEGHIEKVSIEGQAVGKMIVGLVDLRRPQNKLGRIIGVLPLKPSSIGGNEVFLPKKLLNEGITRSTAFGLCAREQGRGALTFGGYDTSKFSGPLEKLPMVPGLDHTSFFIQQVSFRTGAAPGTVVIDRQSNQGNPVDMGVDSGNPVLYLPTRLERDFAAKTGSTVQDTFLEIDCRVVDNGAAFDFHITNNLVVSIPLSDYVHERKNNGNTCQLAITFRKPPANCSVPPFSLLPRVV</sequence>
<dbReference type="SUPFAM" id="SSF50630">
    <property type="entry name" value="Acid proteases"/>
    <property type="match status" value="1"/>
</dbReference>
<dbReference type="EMBL" id="SBHS01000003">
    <property type="protein sequence ID" value="TWU77268.1"/>
    <property type="molecule type" value="Genomic_DNA"/>
</dbReference>
<name>A0A5C6GKF6_METRR</name>
<evidence type="ECO:0000256" key="1">
    <source>
        <dbReference type="ARBA" id="ARBA00007447"/>
    </source>
</evidence>
<comment type="similarity">
    <text evidence="1">Belongs to the peptidase A1 family.</text>
</comment>
<dbReference type="PANTHER" id="PTHR47966">
    <property type="entry name" value="BETA-SITE APP-CLEAVING ENZYME, ISOFORM A-RELATED"/>
    <property type="match status" value="1"/>
</dbReference>
<dbReference type="GO" id="GO:0006508">
    <property type="term" value="P:proteolysis"/>
    <property type="evidence" value="ECO:0007669"/>
    <property type="project" value="InterPro"/>
</dbReference>
<dbReference type="Gene3D" id="2.40.70.10">
    <property type="entry name" value="Acid Proteases"/>
    <property type="match status" value="2"/>
</dbReference>
<dbReference type="InterPro" id="IPR034164">
    <property type="entry name" value="Pepsin-like_dom"/>
</dbReference>
<proteinExistence type="inferred from homology"/>
<dbReference type="CDD" id="cd05471">
    <property type="entry name" value="pepsin_like"/>
    <property type="match status" value="1"/>
</dbReference>
<evidence type="ECO:0000256" key="2">
    <source>
        <dbReference type="SAM" id="SignalP"/>
    </source>
</evidence>
<keyword evidence="2" id="KW-0732">Signal</keyword>
<evidence type="ECO:0000313" key="4">
    <source>
        <dbReference type="EMBL" id="TWU77268.1"/>
    </source>
</evidence>
<feature type="chain" id="PRO_5022951692" description="Peptidase A1 domain-containing protein" evidence="2">
    <location>
        <begin position="18"/>
        <end position="377"/>
    </location>
</feature>
<dbReference type="InterPro" id="IPR001461">
    <property type="entry name" value="Aspartic_peptidase_A1"/>
</dbReference>
<dbReference type="GO" id="GO:0000324">
    <property type="term" value="C:fungal-type vacuole"/>
    <property type="evidence" value="ECO:0007669"/>
    <property type="project" value="TreeGrafter"/>
</dbReference>
<dbReference type="Pfam" id="PF00026">
    <property type="entry name" value="Asp"/>
    <property type="match status" value="1"/>
</dbReference>
<dbReference type="InterPro" id="IPR021109">
    <property type="entry name" value="Peptidase_aspartic_dom_sf"/>
</dbReference>
<dbReference type="AlphaFoldDB" id="A0A5C6GKF6"/>
<dbReference type="InterPro" id="IPR033121">
    <property type="entry name" value="PEPTIDASE_A1"/>
</dbReference>
<evidence type="ECO:0000313" key="5">
    <source>
        <dbReference type="Proteomes" id="UP000317257"/>
    </source>
</evidence>